<dbReference type="GO" id="GO:0016810">
    <property type="term" value="F:hydrolase activity, acting on carbon-nitrogen (but not peptide) bonds"/>
    <property type="evidence" value="ECO:0007669"/>
    <property type="project" value="InterPro"/>
</dbReference>
<dbReference type="SUPFAM" id="SSF88713">
    <property type="entry name" value="Glycoside hydrolase/deacetylase"/>
    <property type="match status" value="1"/>
</dbReference>
<dbReference type="PROSITE" id="PS51677">
    <property type="entry name" value="NODB"/>
    <property type="match status" value="1"/>
</dbReference>
<keyword evidence="3" id="KW-1185">Reference proteome</keyword>
<dbReference type="EMBL" id="PREZ01000004">
    <property type="protein sequence ID" value="PPA70401.1"/>
    <property type="molecule type" value="Genomic_DNA"/>
</dbReference>
<dbReference type="Pfam" id="PF01522">
    <property type="entry name" value="Polysacc_deac_1"/>
    <property type="match status" value="1"/>
</dbReference>
<dbReference type="Gene3D" id="3.20.20.370">
    <property type="entry name" value="Glycoside hydrolase/deacetylase"/>
    <property type="match status" value="1"/>
</dbReference>
<accession>A0A2S5GBV8</accession>
<feature type="domain" description="NodB homology" evidence="1">
    <location>
        <begin position="9"/>
        <end position="204"/>
    </location>
</feature>
<dbReference type="PANTHER" id="PTHR10587:SF125">
    <property type="entry name" value="POLYSACCHARIDE DEACETYLASE YHEN-RELATED"/>
    <property type="match status" value="1"/>
</dbReference>
<reference evidence="2 3" key="1">
    <citation type="submission" date="2018-02" db="EMBL/GenBank/DDBJ databases">
        <title>Jeotgalibacillus proteolyticum sp. nov. a protease producing bacterium isolated from ocean sediments of Laizhou Bay.</title>
        <authorList>
            <person name="Li Y."/>
        </authorList>
    </citation>
    <scope>NUCLEOTIDE SEQUENCE [LARGE SCALE GENOMIC DNA]</scope>
    <source>
        <strain evidence="2 3">22-7</strain>
    </source>
</reference>
<dbReference type="AlphaFoldDB" id="A0A2S5GBV8"/>
<dbReference type="PANTHER" id="PTHR10587">
    <property type="entry name" value="GLYCOSYL TRANSFERASE-RELATED"/>
    <property type="match status" value="1"/>
</dbReference>
<dbReference type="GO" id="GO:0005975">
    <property type="term" value="P:carbohydrate metabolic process"/>
    <property type="evidence" value="ECO:0007669"/>
    <property type="project" value="InterPro"/>
</dbReference>
<dbReference type="Proteomes" id="UP000239047">
    <property type="component" value="Unassembled WGS sequence"/>
</dbReference>
<dbReference type="InterPro" id="IPR050248">
    <property type="entry name" value="Polysacc_deacetylase_ArnD"/>
</dbReference>
<name>A0A2S5GBV8_9BACL</name>
<evidence type="ECO:0000259" key="1">
    <source>
        <dbReference type="PROSITE" id="PS51677"/>
    </source>
</evidence>
<comment type="caution">
    <text evidence="2">The sequence shown here is derived from an EMBL/GenBank/DDBJ whole genome shotgun (WGS) entry which is preliminary data.</text>
</comment>
<dbReference type="OrthoDB" id="258610at2"/>
<dbReference type="InterPro" id="IPR011330">
    <property type="entry name" value="Glyco_hydro/deAcase_b/a-brl"/>
</dbReference>
<evidence type="ECO:0000313" key="3">
    <source>
        <dbReference type="Proteomes" id="UP000239047"/>
    </source>
</evidence>
<dbReference type="RefSeq" id="WP_104058351.1">
    <property type="nucleotide sequence ID" value="NZ_PREZ01000004.1"/>
</dbReference>
<proteinExistence type="predicted"/>
<dbReference type="InterPro" id="IPR002509">
    <property type="entry name" value="NODB_dom"/>
</dbReference>
<sequence>MVYFYRQTKVAYLTFDDGPSDNTLKILDILDTYNVKATFFVIGNVSEKNQALYWEIVRRGHSIGLHTYTHDYSYIYSSLENFKEDLTMLENTLMYYIGFVPSIYRFPGGSTNQISQKYGPPDIMEVLKKEVLRRGYIFYDWNVDSGDTAAALVEPDIITNNVLTGAANKSNINILLHDAPAKTTTVEALPGIITGLTAQGFTFRRLP</sequence>
<protein>
    <recommendedName>
        <fullName evidence="1">NodB homology domain-containing protein</fullName>
    </recommendedName>
</protein>
<dbReference type="CDD" id="cd10944">
    <property type="entry name" value="CE4_SmPgdA_like"/>
    <property type="match status" value="1"/>
</dbReference>
<organism evidence="2 3">
    <name type="scientific">Jeotgalibacillus proteolyticus</name>
    <dbReference type="NCBI Taxonomy" id="2082395"/>
    <lineage>
        <taxon>Bacteria</taxon>
        <taxon>Bacillati</taxon>
        <taxon>Bacillota</taxon>
        <taxon>Bacilli</taxon>
        <taxon>Bacillales</taxon>
        <taxon>Caryophanaceae</taxon>
        <taxon>Jeotgalibacillus</taxon>
    </lineage>
</organism>
<evidence type="ECO:0000313" key="2">
    <source>
        <dbReference type="EMBL" id="PPA70401.1"/>
    </source>
</evidence>
<gene>
    <name evidence="2" type="ORF">C4B60_12565</name>
</gene>